<gene>
    <name evidence="10" type="ORF">LGLO00237_LOCUS8893</name>
</gene>
<protein>
    <recommendedName>
        <fullName evidence="2">histidine kinase</fullName>
        <ecNumber evidence="2">2.7.13.3</ecNumber>
    </recommendedName>
</protein>
<dbReference type="InterPro" id="IPR003018">
    <property type="entry name" value="GAF"/>
</dbReference>
<keyword evidence="3 6" id="KW-0597">Phosphoprotein</keyword>
<feature type="domain" description="Response regulatory" evidence="9">
    <location>
        <begin position="484"/>
        <end position="602"/>
    </location>
</feature>
<name>A0A7S3YNS1_9EUKA</name>
<evidence type="ECO:0000256" key="5">
    <source>
        <dbReference type="ARBA" id="ARBA00022777"/>
    </source>
</evidence>
<evidence type="ECO:0000256" key="6">
    <source>
        <dbReference type="PROSITE-ProRule" id="PRU00169"/>
    </source>
</evidence>
<dbReference type="InterPro" id="IPR029016">
    <property type="entry name" value="GAF-like_dom_sf"/>
</dbReference>
<dbReference type="InterPro" id="IPR036097">
    <property type="entry name" value="HisK_dim/P_sf"/>
</dbReference>
<evidence type="ECO:0000259" key="8">
    <source>
        <dbReference type="PROSITE" id="PS50109"/>
    </source>
</evidence>
<dbReference type="SMART" id="SM00388">
    <property type="entry name" value="HisKA"/>
    <property type="match status" value="1"/>
</dbReference>
<dbReference type="PANTHER" id="PTHR43047">
    <property type="entry name" value="TWO-COMPONENT HISTIDINE PROTEIN KINASE"/>
    <property type="match status" value="1"/>
</dbReference>
<dbReference type="SUPFAM" id="SSF55874">
    <property type="entry name" value="ATPase domain of HSP90 chaperone/DNA topoisomerase II/histidine kinase"/>
    <property type="match status" value="1"/>
</dbReference>
<dbReference type="EC" id="2.7.13.3" evidence="2"/>
<dbReference type="Pfam" id="PF00512">
    <property type="entry name" value="HisKA"/>
    <property type="match status" value="1"/>
</dbReference>
<dbReference type="InterPro" id="IPR003594">
    <property type="entry name" value="HATPase_dom"/>
</dbReference>
<dbReference type="FunFam" id="3.30.565.10:FF:000030">
    <property type="entry name" value="Ethylene receptor 1"/>
    <property type="match status" value="1"/>
</dbReference>
<dbReference type="PROSITE" id="PS50110">
    <property type="entry name" value="RESPONSE_REGULATORY"/>
    <property type="match status" value="1"/>
</dbReference>
<dbReference type="EMBL" id="HBIV01011957">
    <property type="protein sequence ID" value="CAE0657326.1"/>
    <property type="molecule type" value="Transcribed_RNA"/>
</dbReference>
<dbReference type="PRINTS" id="PR00344">
    <property type="entry name" value="BCTRLSENSOR"/>
</dbReference>
<dbReference type="InterPro" id="IPR001789">
    <property type="entry name" value="Sig_transdc_resp-reg_receiver"/>
</dbReference>
<evidence type="ECO:0000256" key="4">
    <source>
        <dbReference type="ARBA" id="ARBA00022679"/>
    </source>
</evidence>
<feature type="coiled-coil region" evidence="7">
    <location>
        <begin position="174"/>
        <end position="208"/>
    </location>
</feature>
<comment type="catalytic activity">
    <reaction evidence="1">
        <text>ATP + protein L-histidine = ADP + protein N-phospho-L-histidine.</text>
        <dbReference type="EC" id="2.7.13.3"/>
    </reaction>
</comment>
<dbReference type="GO" id="GO:0000155">
    <property type="term" value="F:phosphorelay sensor kinase activity"/>
    <property type="evidence" value="ECO:0007669"/>
    <property type="project" value="InterPro"/>
</dbReference>
<dbReference type="SUPFAM" id="SSF52172">
    <property type="entry name" value="CheY-like"/>
    <property type="match status" value="1"/>
</dbReference>
<evidence type="ECO:0000259" key="9">
    <source>
        <dbReference type="PROSITE" id="PS50110"/>
    </source>
</evidence>
<dbReference type="CDD" id="cd00082">
    <property type="entry name" value="HisKA"/>
    <property type="match status" value="1"/>
</dbReference>
<sequence length="607" mass="67991">MLENTELVDPKHKRWRRAMIPKDEVKRLLLLNDMKIFDSDREKVFDNILWLATTICDTSMGAVSLIDTDRQYFKAQKGLDCKQTGRDEAFCSHAILQKENLLVVPDALKDDRFADNPLVTSGPNIRFYAGMPLNIEGVSLGTLCVISENPKKLSTKQRIALKNLGRLCRDQLVLRRKNLQLNDMVLQLQRSEAKLIKANKKVMQASRDKEQFLANMTHELRTPLNAIVGFMQLMNESSAQIPREINENLKCISFGSRVLLNTVNAVLDFTKVNSGKWNLDLSKIDIRGVIKSISSLQDGVASRRKVIFETKIDETLHKGMLMDSMKLTQILNNLISNAMKFTPAGKKVTFKAQRRSSDTELQLPSTMINRGLVKIEAGHAGMKHHYLLFEVKDEGCGIDPHKFSKIFEAFQQENDSTSRTHGGTGLGLAIVKGITALMKGRIYIDSEPDKGSTFGIIVPYEPCALKTKEAKETSRTIAVPSNCRVFVAEDDFVSQKLMKRFFSKIGIDATMCDNGRILCDSISKNLDESSDIPIVFTDINMPVMGGVEVLKELRSLPTTRPLVITALTASPEALQKKNTEFDHVLGKPVNFKALKALLRNLFAQATS</sequence>
<dbReference type="SUPFAM" id="SSF47384">
    <property type="entry name" value="Homodimeric domain of signal transducing histidine kinase"/>
    <property type="match status" value="1"/>
</dbReference>
<organism evidence="10">
    <name type="scientific">Lotharella globosa</name>
    <dbReference type="NCBI Taxonomy" id="91324"/>
    <lineage>
        <taxon>Eukaryota</taxon>
        <taxon>Sar</taxon>
        <taxon>Rhizaria</taxon>
        <taxon>Cercozoa</taxon>
        <taxon>Chlorarachniophyceae</taxon>
        <taxon>Lotharella</taxon>
    </lineage>
</organism>
<accession>A0A7S3YNS1</accession>
<dbReference type="InterPro" id="IPR004358">
    <property type="entry name" value="Sig_transdc_His_kin-like_C"/>
</dbReference>
<dbReference type="CDD" id="cd17546">
    <property type="entry name" value="REC_hyHK_CKI1_RcsC-like"/>
    <property type="match status" value="1"/>
</dbReference>
<dbReference type="InterPro" id="IPR003661">
    <property type="entry name" value="HisK_dim/P_dom"/>
</dbReference>
<dbReference type="CDD" id="cd16922">
    <property type="entry name" value="HATPase_EvgS-ArcB-TorS-like"/>
    <property type="match status" value="1"/>
</dbReference>
<keyword evidence="4" id="KW-0808">Transferase</keyword>
<dbReference type="InterPro" id="IPR011006">
    <property type="entry name" value="CheY-like_superfamily"/>
</dbReference>
<evidence type="ECO:0000256" key="7">
    <source>
        <dbReference type="SAM" id="Coils"/>
    </source>
</evidence>
<feature type="modified residue" description="4-aspartylphosphate" evidence="6">
    <location>
        <position position="538"/>
    </location>
</feature>
<evidence type="ECO:0000256" key="3">
    <source>
        <dbReference type="ARBA" id="ARBA00022553"/>
    </source>
</evidence>
<dbReference type="InterPro" id="IPR005467">
    <property type="entry name" value="His_kinase_dom"/>
</dbReference>
<reference evidence="10" key="1">
    <citation type="submission" date="2021-01" db="EMBL/GenBank/DDBJ databases">
        <authorList>
            <person name="Corre E."/>
            <person name="Pelletier E."/>
            <person name="Niang G."/>
            <person name="Scheremetjew M."/>
            <person name="Finn R."/>
            <person name="Kale V."/>
            <person name="Holt S."/>
            <person name="Cochrane G."/>
            <person name="Meng A."/>
            <person name="Brown T."/>
            <person name="Cohen L."/>
        </authorList>
    </citation>
    <scope>NUCLEOTIDE SEQUENCE</scope>
    <source>
        <strain evidence="10">CCCM811</strain>
    </source>
</reference>
<evidence type="ECO:0000256" key="1">
    <source>
        <dbReference type="ARBA" id="ARBA00000085"/>
    </source>
</evidence>
<dbReference type="Gene3D" id="3.30.450.40">
    <property type="match status" value="1"/>
</dbReference>
<dbReference type="PROSITE" id="PS50109">
    <property type="entry name" value="HIS_KIN"/>
    <property type="match status" value="1"/>
</dbReference>
<dbReference type="SMART" id="SM00448">
    <property type="entry name" value="REC"/>
    <property type="match status" value="1"/>
</dbReference>
<dbReference type="SMART" id="SM00387">
    <property type="entry name" value="HATPase_c"/>
    <property type="match status" value="1"/>
</dbReference>
<dbReference type="AlphaFoldDB" id="A0A7S3YNS1"/>
<keyword evidence="5" id="KW-0418">Kinase</keyword>
<proteinExistence type="predicted"/>
<keyword evidence="7" id="KW-0175">Coiled coil</keyword>
<dbReference type="Pfam" id="PF01590">
    <property type="entry name" value="GAF"/>
    <property type="match status" value="1"/>
</dbReference>
<dbReference type="Gene3D" id="3.30.565.10">
    <property type="entry name" value="Histidine kinase-like ATPase, C-terminal domain"/>
    <property type="match status" value="1"/>
</dbReference>
<evidence type="ECO:0000256" key="2">
    <source>
        <dbReference type="ARBA" id="ARBA00012438"/>
    </source>
</evidence>
<feature type="domain" description="Histidine kinase" evidence="8">
    <location>
        <begin position="215"/>
        <end position="462"/>
    </location>
</feature>
<dbReference type="SUPFAM" id="SSF55781">
    <property type="entry name" value="GAF domain-like"/>
    <property type="match status" value="1"/>
</dbReference>
<dbReference type="Gene3D" id="3.40.50.2300">
    <property type="match status" value="1"/>
</dbReference>
<dbReference type="InterPro" id="IPR036890">
    <property type="entry name" value="HATPase_C_sf"/>
</dbReference>
<dbReference type="Gene3D" id="1.10.287.130">
    <property type="match status" value="1"/>
</dbReference>
<dbReference type="Pfam" id="PF02518">
    <property type="entry name" value="HATPase_c"/>
    <property type="match status" value="1"/>
</dbReference>
<dbReference type="Pfam" id="PF00072">
    <property type="entry name" value="Response_reg"/>
    <property type="match status" value="1"/>
</dbReference>
<evidence type="ECO:0000313" key="10">
    <source>
        <dbReference type="EMBL" id="CAE0657326.1"/>
    </source>
</evidence>